<dbReference type="PANTHER" id="PTHR44329">
    <property type="entry name" value="SERINE/THREONINE-PROTEIN KINASE TNNI3K-RELATED"/>
    <property type="match status" value="1"/>
</dbReference>
<dbReference type="Pfam" id="PF00069">
    <property type="entry name" value="Pkinase"/>
    <property type="match status" value="1"/>
</dbReference>
<sequence length="286" mass="32184">YGTGVNVYLVPKGKFSGFRSPFALKKVNEYGKISRMESRIEWEARLLRKLSHPNIVGFRGKFRDGHVFQCDSSLMDVLEKRDVDDLGPLPALSVLMLSYEAAKGLAYLHSQLILHGDIKSDNVLVDKDLTSAKLCDLGTSLLMNEKMEAIGPEAEYIGSLPWSPPEALEQRLKSKKDVTITDRADIYAFGMLIYEMCTLSVPHANEDTTLEVSSTDISNHSDTLAEERFYERLGKRPPLFEGQLDDTYNQALEIFHVCSEQVSSDRPSAQEIVELLRDCLPYTPDD</sequence>
<dbReference type="InterPro" id="IPR011009">
    <property type="entry name" value="Kinase-like_dom_sf"/>
</dbReference>
<gene>
    <name evidence="2" type="ORF">PXEA_LOCUS5810</name>
</gene>
<dbReference type="AlphaFoldDB" id="A0A3S5AC05"/>
<feature type="domain" description="Protein kinase" evidence="1">
    <location>
        <begin position="1"/>
        <end position="286"/>
    </location>
</feature>
<feature type="non-terminal residue" evidence="2">
    <location>
        <position position="1"/>
    </location>
</feature>
<dbReference type="PIRSF" id="PIRSF000654">
    <property type="entry name" value="Integrin-linked_kinase"/>
    <property type="match status" value="1"/>
</dbReference>
<name>A0A3S5AC05_9PLAT</name>
<organism evidence="2 3">
    <name type="scientific">Protopolystoma xenopodis</name>
    <dbReference type="NCBI Taxonomy" id="117903"/>
    <lineage>
        <taxon>Eukaryota</taxon>
        <taxon>Metazoa</taxon>
        <taxon>Spiralia</taxon>
        <taxon>Lophotrochozoa</taxon>
        <taxon>Platyhelminthes</taxon>
        <taxon>Monogenea</taxon>
        <taxon>Polyopisthocotylea</taxon>
        <taxon>Polystomatidea</taxon>
        <taxon>Polystomatidae</taxon>
        <taxon>Protopolystoma</taxon>
    </lineage>
</organism>
<dbReference type="PROSITE" id="PS50011">
    <property type="entry name" value="PROTEIN_KINASE_DOM"/>
    <property type="match status" value="1"/>
</dbReference>
<dbReference type="Gene3D" id="3.30.200.20">
    <property type="entry name" value="Phosphorylase Kinase, domain 1"/>
    <property type="match status" value="1"/>
</dbReference>
<evidence type="ECO:0000313" key="2">
    <source>
        <dbReference type="EMBL" id="VEL12370.1"/>
    </source>
</evidence>
<dbReference type="InterPro" id="IPR051681">
    <property type="entry name" value="Ser/Thr_Kinases-Pseudokinases"/>
</dbReference>
<dbReference type="SUPFAM" id="SSF56112">
    <property type="entry name" value="Protein kinase-like (PK-like)"/>
    <property type="match status" value="1"/>
</dbReference>
<dbReference type="InterPro" id="IPR008271">
    <property type="entry name" value="Ser/Thr_kinase_AS"/>
</dbReference>
<accession>A0A3S5AC05</accession>
<proteinExistence type="predicted"/>
<dbReference type="EMBL" id="CAAALY010014585">
    <property type="protein sequence ID" value="VEL12370.1"/>
    <property type="molecule type" value="Genomic_DNA"/>
</dbReference>
<evidence type="ECO:0000313" key="3">
    <source>
        <dbReference type="Proteomes" id="UP000784294"/>
    </source>
</evidence>
<dbReference type="PROSITE" id="PS00108">
    <property type="entry name" value="PROTEIN_KINASE_ST"/>
    <property type="match status" value="1"/>
</dbReference>
<reference evidence="2" key="1">
    <citation type="submission" date="2018-11" db="EMBL/GenBank/DDBJ databases">
        <authorList>
            <consortium name="Pathogen Informatics"/>
        </authorList>
    </citation>
    <scope>NUCLEOTIDE SEQUENCE</scope>
</reference>
<dbReference type="OrthoDB" id="4062651at2759"/>
<protein>
    <recommendedName>
        <fullName evidence="1">Protein kinase domain-containing protein</fullName>
    </recommendedName>
</protein>
<dbReference type="InterPro" id="IPR000719">
    <property type="entry name" value="Prot_kinase_dom"/>
</dbReference>
<dbReference type="Proteomes" id="UP000784294">
    <property type="component" value="Unassembled WGS sequence"/>
</dbReference>
<dbReference type="Gene3D" id="1.10.510.10">
    <property type="entry name" value="Transferase(Phosphotransferase) domain 1"/>
    <property type="match status" value="1"/>
</dbReference>
<keyword evidence="3" id="KW-1185">Reference proteome</keyword>
<dbReference type="SMART" id="SM00220">
    <property type="entry name" value="S_TKc"/>
    <property type="match status" value="1"/>
</dbReference>
<dbReference type="GO" id="GO:0004674">
    <property type="term" value="F:protein serine/threonine kinase activity"/>
    <property type="evidence" value="ECO:0007669"/>
    <property type="project" value="TreeGrafter"/>
</dbReference>
<evidence type="ECO:0000259" key="1">
    <source>
        <dbReference type="PROSITE" id="PS50011"/>
    </source>
</evidence>
<dbReference type="GO" id="GO:0005524">
    <property type="term" value="F:ATP binding"/>
    <property type="evidence" value="ECO:0007669"/>
    <property type="project" value="InterPro"/>
</dbReference>
<comment type="caution">
    <text evidence="2">The sequence shown here is derived from an EMBL/GenBank/DDBJ whole genome shotgun (WGS) entry which is preliminary data.</text>
</comment>